<dbReference type="Proteomes" id="UP000653730">
    <property type="component" value="Unassembled WGS sequence"/>
</dbReference>
<dbReference type="InterPro" id="IPR011990">
    <property type="entry name" value="TPR-like_helical_dom_sf"/>
</dbReference>
<accession>A0A926JUU0</accession>
<dbReference type="EMBL" id="JACVDC010000069">
    <property type="protein sequence ID" value="MBC9797714.1"/>
    <property type="molecule type" value="Genomic_DNA"/>
</dbReference>
<dbReference type="RefSeq" id="WP_187966845.1">
    <property type="nucleotide sequence ID" value="NZ_JACVDC010000069.1"/>
</dbReference>
<keyword evidence="1" id="KW-0732">Signal</keyword>
<sequence length="378" mass="44510">MKNNIKKAQRPYWLIVVVLLSGTRLGFAQDNPVKDMLVKLLASNSTPDWEHVHSEFKKKYSGSTVDSLTSYTKMQYFNEKKDRKKYTALLIDYGKSYGKAWTADELNSYAWMLFKYGDQPQELQTALKWSKQSLFGEETKNNPIFLNTYANILYKLGNKTKALQYEWKVYSLFSASKPYMESKTGKIKYGLNKKRVITTLFNMEKGDPTWPVSKEEAAKYIETTRDHAKYWQKVKKNWLRREFPPRTADSLLYLAQLYYYDQKENKVAYMKLFIEYAEKYGNTTISEKNANAWEVFLRSKNLNHLKKALGWSVETIRDEEDKNFYAYLNTYANLLYKLGDKSKAMEYEKKALINAPEEQGASFHNTLIKMKKNQKTWD</sequence>
<evidence type="ECO:0008006" key="4">
    <source>
        <dbReference type="Google" id="ProtNLM"/>
    </source>
</evidence>
<reference evidence="2 3" key="1">
    <citation type="submission" date="2020-09" db="EMBL/GenBank/DDBJ databases">
        <title>Sinomicrobium weinanense sp. nov., a halophilic bacteria isolated from saline-alkali soil.</title>
        <authorList>
            <person name="Wu P."/>
            <person name="Ren H."/>
            <person name="Mei Y."/>
            <person name="Liang Y."/>
            <person name="Chen Z."/>
        </authorList>
    </citation>
    <scope>NUCLEOTIDE SEQUENCE [LARGE SCALE GENOMIC DNA]</scope>
    <source>
        <strain evidence="2 3">FJxs</strain>
    </source>
</reference>
<evidence type="ECO:0000313" key="2">
    <source>
        <dbReference type="EMBL" id="MBC9797714.1"/>
    </source>
</evidence>
<organism evidence="2 3">
    <name type="scientific">Sinomicrobium weinanense</name>
    <dbReference type="NCBI Taxonomy" id="2842200"/>
    <lineage>
        <taxon>Bacteria</taxon>
        <taxon>Pseudomonadati</taxon>
        <taxon>Bacteroidota</taxon>
        <taxon>Flavobacteriia</taxon>
        <taxon>Flavobacteriales</taxon>
        <taxon>Flavobacteriaceae</taxon>
        <taxon>Sinomicrobium</taxon>
    </lineage>
</organism>
<comment type="caution">
    <text evidence="2">The sequence shown here is derived from an EMBL/GenBank/DDBJ whole genome shotgun (WGS) entry which is preliminary data.</text>
</comment>
<name>A0A926JUU0_9FLAO</name>
<dbReference type="Gene3D" id="1.25.40.10">
    <property type="entry name" value="Tetratricopeptide repeat domain"/>
    <property type="match status" value="1"/>
</dbReference>
<dbReference type="SUPFAM" id="SSF48452">
    <property type="entry name" value="TPR-like"/>
    <property type="match status" value="1"/>
</dbReference>
<gene>
    <name evidence="2" type="ORF">IBL28_17215</name>
</gene>
<feature type="signal peptide" evidence="1">
    <location>
        <begin position="1"/>
        <end position="28"/>
    </location>
</feature>
<evidence type="ECO:0000313" key="3">
    <source>
        <dbReference type="Proteomes" id="UP000653730"/>
    </source>
</evidence>
<keyword evidence="3" id="KW-1185">Reference proteome</keyword>
<dbReference type="AlphaFoldDB" id="A0A926JUU0"/>
<evidence type="ECO:0000256" key="1">
    <source>
        <dbReference type="SAM" id="SignalP"/>
    </source>
</evidence>
<protein>
    <recommendedName>
        <fullName evidence="4">Tetratricopeptide repeat protein</fullName>
    </recommendedName>
</protein>
<feature type="chain" id="PRO_5037779574" description="Tetratricopeptide repeat protein" evidence="1">
    <location>
        <begin position="29"/>
        <end position="378"/>
    </location>
</feature>
<proteinExistence type="predicted"/>